<dbReference type="InterPro" id="IPR014756">
    <property type="entry name" value="Ig_E-set"/>
</dbReference>
<dbReference type="AlphaFoldDB" id="A0A395VUW4"/>
<evidence type="ECO:0000259" key="2">
    <source>
        <dbReference type="Pfam" id="PF16405"/>
    </source>
</evidence>
<dbReference type="EMBL" id="VWLX01000025">
    <property type="protein sequence ID" value="KAA3799433.1"/>
    <property type="molecule type" value="Genomic_DNA"/>
</dbReference>
<sequence length="395" mass="42918">MDKIMKRLFIKTISYCLLALGTVVFTNCEKDSNIKQYVYPAPEVSGYSPAAGYVKSRVAILGHNFGDRTEAVKVSFGGILADKVLSCNNNCVVVEVPEEAMSGDITLQVWTNSVTVGSYEIWPSPIVSEMLTESGSTIIRPGETVTIKGTGFGTAKEDVVVKFGGVNAVVTNWSETEVHVVAPEEFPTGEVVIVVNGFEVVAGTALNPLAKGDVSIAYLKNYRQPFKIDPNMTDAQLGTSPGTYLPADWIVNDAARSMQNGGASEKVAGLNSDNLLLQAGWGANDFTNGKLYQTTTLPKGKYRLTVNLKEYGVKKSTLYITVAEGNELPDVTDINKENEKVKGFYLFNQVENMSPSSVQFEFELTEESTDVALGFVCSMTANGWFRATELKLELL</sequence>
<name>A0A395VUW4_BACOV</name>
<dbReference type="SUPFAM" id="SSF81296">
    <property type="entry name" value="E set domains"/>
    <property type="match status" value="2"/>
</dbReference>
<evidence type="ECO:0000313" key="4">
    <source>
        <dbReference type="EMBL" id="RGS79899.1"/>
    </source>
</evidence>
<evidence type="ECO:0000313" key="6">
    <source>
        <dbReference type="Proteomes" id="UP000460135"/>
    </source>
</evidence>
<protein>
    <submittedName>
        <fullName evidence="4">DUF5013 domain-containing protein</fullName>
    </submittedName>
</protein>
<reference evidence="4 5" key="1">
    <citation type="submission" date="2018-08" db="EMBL/GenBank/DDBJ databases">
        <title>A genome reference for cultivated species of the human gut microbiota.</title>
        <authorList>
            <person name="Zou Y."/>
            <person name="Xue W."/>
            <person name="Luo G."/>
        </authorList>
    </citation>
    <scope>NUCLEOTIDE SEQUENCE [LARGE SCALE GENOMIC DNA]</scope>
    <source>
        <strain evidence="4 5">AF20-9LB</strain>
    </source>
</reference>
<dbReference type="Pfam" id="PF01833">
    <property type="entry name" value="TIG"/>
    <property type="match status" value="2"/>
</dbReference>
<feature type="domain" description="IPT/TIG" evidence="1">
    <location>
        <begin position="42"/>
        <end position="116"/>
    </location>
</feature>
<feature type="domain" description="IPT/TIG" evidence="1">
    <location>
        <begin position="140"/>
        <end position="196"/>
    </location>
</feature>
<gene>
    <name evidence="4" type="ORF">DWX70_23185</name>
    <name evidence="3" type="ORF">F3F51_24055</name>
</gene>
<dbReference type="Gene3D" id="2.60.40.10">
    <property type="entry name" value="Immunoglobulins"/>
    <property type="match status" value="2"/>
</dbReference>
<dbReference type="Proteomes" id="UP000266492">
    <property type="component" value="Unassembled WGS sequence"/>
</dbReference>
<evidence type="ECO:0000313" key="3">
    <source>
        <dbReference type="EMBL" id="KAA3799433.1"/>
    </source>
</evidence>
<evidence type="ECO:0000259" key="1">
    <source>
        <dbReference type="Pfam" id="PF01833"/>
    </source>
</evidence>
<accession>A0A395VUW4</accession>
<feature type="domain" description="DUF5013" evidence="2">
    <location>
        <begin position="220"/>
        <end position="369"/>
    </location>
</feature>
<organism evidence="4 5">
    <name type="scientific">Bacteroides ovatus</name>
    <dbReference type="NCBI Taxonomy" id="28116"/>
    <lineage>
        <taxon>Bacteria</taxon>
        <taxon>Pseudomonadati</taxon>
        <taxon>Bacteroidota</taxon>
        <taxon>Bacteroidia</taxon>
        <taxon>Bacteroidales</taxon>
        <taxon>Bacteroidaceae</taxon>
        <taxon>Bacteroides</taxon>
    </lineage>
</organism>
<dbReference type="InterPro" id="IPR002909">
    <property type="entry name" value="IPT_dom"/>
</dbReference>
<dbReference type="EMBL" id="QRVZ01000029">
    <property type="protein sequence ID" value="RGS79899.1"/>
    <property type="molecule type" value="Genomic_DNA"/>
</dbReference>
<dbReference type="CDD" id="cd00603">
    <property type="entry name" value="IPT_PCSR"/>
    <property type="match status" value="1"/>
</dbReference>
<dbReference type="Gene3D" id="2.60.120.260">
    <property type="entry name" value="Galactose-binding domain-like"/>
    <property type="match status" value="1"/>
</dbReference>
<dbReference type="InterPro" id="IPR032181">
    <property type="entry name" value="DUF5013"/>
</dbReference>
<dbReference type="Proteomes" id="UP000460135">
    <property type="component" value="Unassembled WGS sequence"/>
</dbReference>
<dbReference type="Pfam" id="PF16405">
    <property type="entry name" value="DUF5013"/>
    <property type="match status" value="1"/>
</dbReference>
<dbReference type="InterPro" id="IPR013783">
    <property type="entry name" value="Ig-like_fold"/>
</dbReference>
<comment type="caution">
    <text evidence="4">The sequence shown here is derived from an EMBL/GenBank/DDBJ whole genome shotgun (WGS) entry which is preliminary data.</text>
</comment>
<dbReference type="CDD" id="cd00102">
    <property type="entry name" value="IPT"/>
    <property type="match status" value="1"/>
</dbReference>
<evidence type="ECO:0000313" key="5">
    <source>
        <dbReference type="Proteomes" id="UP000266492"/>
    </source>
</evidence>
<reference evidence="3 6" key="2">
    <citation type="journal article" date="2019" name="Nat. Med.">
        <title>A library of human gut bacterial isolates paired with longitudinal multiomics data enables mechanistic microbiome research.</title>
        <authorList>
            <person name="Poyet M."/>
            <person name="Groussin M."/>
            <person name="Gibbons S.M."/>
            <person name="Avila-Pacheco J."/>
            <person name="Jiang X."/>
            <person name="Kearney S.M."/>
            <person name="Perrotta A.R."/>
            <person name="Berdy B."/>
            <person name="Zhao S."/>
            <person name="Lieberman T.D."/>
            <person name="Swanson P.K."/>
            <person name="Smith M."/>
            <person name="Roesemann S."/>
            <person name="Alexander J.E."/>
            <person name="Rich S.A."/>
            <person name="Livny J."/>
            <person name="Vlamakis H."/>
            <person name="Clish C."/>
            <person name="Bullock K."/>
            <person name="Deik A."/>
            <person name="Scott J."/>
            <person name="Pierce K.A."/>
            <person name="Xavier R.J."/>
            <person name="Alm E.J."/>
        </authorList>
    </citation>
    <scope>NUCLEOTIDE SEQUENCE [LARGE SCALE GENOMIC DNA]</scope>
    <source>
        <strain evidence="3 6">BIOML-A183</strain>
    </source>
</reference>
<proteinExistence type="predicted"/>